<keyword evidence="1" id="KW-0732">Signal</keyword>
<keyword evidence="3" id="KW-1185">Reference proteome</keyword>
<dbReference type="EMBL" id="JBBYAK010000001">
    <property type="protein sequence ID" value="MEL3958393.1"/>
    <property type="molecule type" value="Genomic_DNA"/>
</dbReference>
<evidence type="ECO:0000256" key="1">
    <source>
        <dbReference type="SAM" id="SignalP"/>
    </source>
</evidence>
<name>A0ABU9JZU8_9BACI</name>
<evidence type="ECO:0000313" key="3">
    <source>
        <dbReference type="Proteomes" id="UP001459714"/>
    </source>
</evidence>
<proteinExistence type="predicted"/>
<organism evidence="2 3">
    <name type="scientific">Caldifermentibacillus hisashii</name>
    <dbReference type="NCBI Taxonomy" id="996558"/>
    <lineage>
        <taxon>Bacteria</taxon>
        <taxon>Bacillati</taxon>
        <taxon>Bacillota</taxon>
        <taxon>Bacilli</taxon>
        <taxon>Bacillales</taxon>
        <taxon>Bacillaceae</taxon>
        <taxon>Caldifermentibacillus</taxon>
    </lineage>
</organism>
<dbReference type="RefSeq" id="WP_216407527.1">
    <property type="nucleotide sequence ID" value="NZ_CP155465.1"/>
</dbReference>
<dbReference type="Proteomes" id="UP001459714">
    <property type="component" value="Unassembled WGS sequence"/>
</dbReference>
<protein>
    <submittedName>
        <fullName evidence="2">Uncharacterized protein</fullName>
    </submittedName>
</protein>
<feature type="chain" id="PRO_5045413374" evidence="1">
    <location>
        <begin position="23"/>
        <end position="164"/>
    </location>
</feature>
<evidence type="ECO:0000313" key="2">
    <source>
        <dbReference type="EMBL" id="MEL3958393.1"/>
    </source>
</evidence>
<feature type="signal peptide" evidence="1">
    <location>
        <begin position="1"/>
        <end position="22"/>
    </location>
</feature>
<comment type="caution">
    <text evidence="2">The sequence shown here is derived from an EMBL/GenBank/DDBJ whole genome shotgun (WGS) entry which is preliminary data.</text>
</comment>
<gene>
    <name evidence="2" type="ORF">NST17_14605</name>
</gene>
<reference evidence="2 3" key="1">
    <citation type="submission" date="2024-03" db="EMBL/GenBank/DDBJ databases">
        <title>Bacilli Hybrid Assemblies.</title>
        <authorList>
            <person name="Kovac J."/>
        </authorList>
    </citation>
    <scope>NUCLEOTIDE SEQUENCE [LARGE SCALE GENOMIC DNA]</scope>
    <source>
        <strain evidence="2 3">FSL M8-0022</strain>
    </source>
</reference>
<accession>A0ABU9JZU8</accession>
<sequence>MKKITFKKITMLFLTIVSISSSLLFSTGIKEVDAACYGAFSTEVLSSSDVSPNTELNENNIDGDVTIQCSDGKYPSGWVNLRNTAKPIPSKSIPNWGKVGTHSTAVSDLSKYLSGYNYSIINYGSGKIRVVTPKGDIMLYPSSKTYGEPTIKWSNKEAIRYFEV</sequence>